<accession>A0AAD3DFI1</accession>
<dbReference type="AlphaFoldDB" id="A0AAD3DFI1"/>
<sequence>MEVDDRTTRRGGSPRKRDQASGQKPHLKVVTYAKDASGRLVPTSTHRAPLTSSPAVSPRRLPYSSTDAGAILFQPHVHDQPNQEDPLTVLLGAGSLTPASWTHEGHDTSSNVPAVGHSQPVGDDHRDGPWQPHGHTDMAVQGNQPSLEATFAVAKQITRDAASQHGNNSNPPPLPPPSPLQLPAGVSAHDAAVGAAELVGGRPVRDVGPARPGISGTRVQSVALPAQHGNPKSGTARARQEIFHRRGRLTRELTELGLPPVYMHHTNLLVGKQVLTGAKDASAASTKQPQDQQQQPAWRKLRQQALDPAHNPVMARNVRLKAQLAQHAARGAAAVAAAAAAAAGAGAGKARHSSRALRHASAVDEASRTISKLQVVDGTGERRMGSAPVSKPYYPRRRRGGVPANETEGGDMMPGRLARLVAQQVAEEQALREHAIAASTGQPRKVPTKERRRQAQIQALADAIVAAPQLGIRELGVYLPHELTLPAPSCTATTAAHDVAEDASSTPLAALEEALRLLERSAAAARATVAAAEDDYGSFYPRGSGAADVTADEDANPSPAASSYGSGGHYLYEEGLAEDEDSGEDGSTGNSSCWEGDRDGSEGGGVKARAQGSPPGGNADDVSPKRGSLYPDAVALEANPGAGVTVVRYPASDVRRRQWAQMRSPDRGVQAARSRMEQVHSAQAAAVMPFDLTALRRADARLANEVTGGRMRKRPGSAVEDSTSGAAPAASSPPAPLASPQLVTPAEDAAGTGTPGASAGTPVPSRLGPPGTEGGVPSRDDGSGEGLDERRPFGSKTLDHASADAAAAAAQEVLSDERKATPGLQGSRDWGPSLERFGMTSDDMDAFDEDQDDEDEGRRGQARHEGRQSMARADAGGGSGSDDGDSRWGVEDADELGYPLAFGCGPPKIATPSQPPSGDSGMGGNTARLAAMTGATATRCDDDGAGHMDDDGAGSTGSWGIQQGPIAVAVASKIPPRYHAAPTPPGAQGHAVTSTPPVHPETAGGAAARGGLLAELGLVSEAPVVDPHDIPPLQFTPPPAWMLGPREEAGEADRQAASDWKGNKAIAQDLLPRSPHEDNGQAHAVQEEHVSGAQRPVGRVEAALAQAKERMSFGPVRYDDMTFHFTDPPRTSIGPECR</sequence>
<name>A0AAD3DFI1_9CHLO</name>
<feature type="region of interest" description="Disordered" evidence="2">
    <location>
        <begin position="977"/>
        <end position="1005"/>
    </location>
</feature>
<feature type="coiled-coil region" evidence="1">
    <location>
        <begin position="508"/>
        <end position="535"/>
    </location>
</feature>
<evidence type="ECO:0000256" key="1">
    <source>
        <dbReference type="SAM" id="Coils"/>
    </source>
</evidence>
<reference evidence="3 4" key="1">
    <citation type="journal article" date="2021" name="Sci. Rep.">
        <title>Genome sequencing of the multicellular alga Astrephomene provides insights into convergent evolution of germ-soma differentiation.</title>
        <authorList>
            <person name="Yamashita S."/>
            <person name="Yamamoto K."/>
            <person name="Matsuzaki R."/>
            <person name="Suzuki S."/>
            <person name="Yamaguchi H."/>
            <person name="Hirooka S."/>
            <person name="Minakuchi Y."/>
            <person name="Miyagishima S."/>
            <person name="Kawachi M."/>
            <person name="Toyoda A."/>
            <person name="Nozaki H."/>
        </authorList>
    </citation>
    <scope>NUCLEOTIDE SEQUENCE [LARGE SCALE GENOMIC DNA]</scope>
    <source>
        <strain evidence="3 4">NIES-4017</strain>
    </source>
</reference>
<feature type="region of interest" description="Disordered" evidence="2">
    <location>
        <begin position="547"/>
        <end position="628"/>
    </location>
</feature>
<feature type="region of interest" description="Disordered" evidence="2">
    <location>
        <begin position="200"/>
        <end position="238"/>
    </location>
</feature>
<evidence type="ECO:0000313" key="3">
    <source>
        <dbReference type="EMBL" id="GFR40648.1"/>
    </source>
</evidence>
<keyword evidence="4" id="KW-1185">Reference proteome</keyword>
<feature type="region of interest" description="Disordered" evidence="2">
    <location>
        <begin position="159"/>
        <end position="184"/>
    </location>
</feature>
<feature type="region of interest" description="Disordered" evidence="2">
    <location>
        <begin position="1"/>
        <end position="62"/>
    </location>
</feature>
<feature type="compositionally biased region" description="Acidic residues" evidence="2">
    <location>
        <begin position="575"/>
        <end position="584"/>
    </location>
</feature>
<feature type="compositionally biased region" description="Low complexity" evidence="2">
    <location>
        <begin position="749"/>
        <end position="764"/>
    </location>
</feature>
<proteinExistence type="predicted"/>
<evidence type="ECO:0000313" key="4">
    <source>
        <dbReference type="Proteomes" id="UP001054857"/>
    </source>
</evidence>
<feature type="compositionally biased region" description="Basic and acidic residues" evidence="2">
    <location>
        <begin position="856"/>
        <end position="867"/>
    </location>
</feature>
<feature type="region of interest" description="Disordered" evidence="2">
    <location>
        <begin position="100"/>
        <end position="137"/>
    </location>
</feature>
<dbReference type="EMBL" id="BMAR01000001">
    <property type="protein sequence ID" value="GFR40648.1"/>
    <property type="molecule type" value="Genomic_DNA"/>
</dbReference>
<feature type="compositionally biased region" description="Low complexity" evidence="2">
    <location>
        <begin position="557"/>
        <end position="574"/>
    </location>
</feature>
<feature type="compositionally biased region" description="Pro residues" evidence="2">
    <location>
        <begin position="170"/>
        <end position="180"/>
    </location>
</feature>
<feature type="region of interest" description="Disordered" evidence="2">
    <location>
        <begin position="380"/>
        <end position="412"/>
    </location>
</feature>
<gene>
    <name evidence="3" type="ORF">Agub_g1233</name>
</gene>
<comment type="caution">
    <text evidence="3">The sequence shown here is derived from an EMBL/GenBank/DDBJ whole genome shotgun (WGS) entry which is preliminary data.</text>
</comment>
<feature type="compositionally biased region" description="Basic and acidic residues" evidence="2">
    <location>
        <begin position="1074"/>
        <end position="1090"/>
    </location>
</feature>
<feature type="compositionally biased region" description="Polar residues" evidence="2">
    <location>
        <begin position="42"/>
        <end position="55"/>
    </location>
</feature>
<dbReference type="Proteomes" id="UP001054857">
    <property type="component" value="Unassembled WGS sequence"/>
</dbReference>
<keyword evidence="1" id="KW-0175">Coiled coil</keyword>
<evidence type="ECO:0000256" key="2">
    <source>
        <dbReference type="SAM" id="MobiDB-lite"/>
    </source>
</evidence>
<organism evidence="3 4">
    <name type="scientific">Astrephomene gubernaculifera</name>
    <dbReference type="NCBI Taxonomy" id="47775"/>
    <lineage>
        <taxon>Eukaryota</taxon>
        <taxon>Viridiplantae</taxon>
        <taxon>Chlorophyta</taxon>
        <taxon>core chlorophytes</taxon>
        <taxon>Chlorophyceae</taxon>
        <taxon>CS clade</taxon>
        <taxon>Chlamydomonadales</taxon>
        <taxon>Astrephomenaceae</taxon>
        <taxon>Astrephomene</taxon>
    </lineage>
</organism>
<feature type="compositionally biased region" description="Acidic residues" evidence="2">
    <location>
        <begin position="842"/>
        <end position="855"/>
    </location>
</feature>
<feature type="region of interest" description="Disordered" evidence="2">
    <location>
        <begin position="1071"/>
        <end position="1097"/>
    </location>
</feature>
<feature type="region of interest" description="Disordered" evidence="2">
    <location>
        <begin position="706"/>
        <end position="926"/>
    </location>
</feature>
<feature type="compositionally biased region" description="Basic and acidic residues" evidence="2">
    <location>
        <begin position="778"/>
        <end position="802"/>
    </location>
</feature>
<protein>
    <submittedName>
        <fullName evidence="3">Uncharacterized protein</fullName>
    </submittedName>
</protein>